<evidence type="ECO:0008006" key="3">
    <source>
        <dbReference type="Google" id="ProtNLM"/>
    </source>
</evidence>
<evidence type="ECO:0000313" key="2">
    <source>
        <dbReference type="Proteomes" id="UP001595851"/>
    </source>
</evidence>
<sequence>MRGHHRRYRTRVYAPAFEWDEDDPDAPVEEHLIVVCHGRSTKKIVHHPWRWP</sequence>
<protein>
    <recommendedName>
        <fullName evidence="3">Histidine phosphatase family protein</fullName>
    </recommendedName>
</protein>
<dbReference type="EMBL" id="JBHSBI010000010">
    <property type="protein sequence ID" value="MFC4009896.1"/>
    <property type="molecule type" value="Genomic_DNA"/>
</dbReference>
<accession>A0ABV8GB40</accession>
<name>A0ABV8GB40_9ACTN</name>
<dbReference type="RefSeq" id="WP_379529911.1">
    <property type="nucleotide sequence ID" value="NZ_JBHSBI010000010.1"/>
</dbReference>
<gene>
    <name evidence="1" type="ORF">ACFOY2_21885</name>
</gene>
<dbReference type="Proteomes" id="UP001595851">
    <property type="component" value="Unassembled WGS sequence"/>
</dbReference>
<proteinExistence type="predicted"/>
<reference evidence="2" key="1">
    <citation type="journal article" date="2019" name="Int. J. Syst. Evol. Microbiol.">
        <title>The Global Catalogue of Microorganisms (GCM) 10K type strain sequencing project: providing services to taxonomists for standard genome sequencing and annotation.</title>
        <authorList>
            <consortium name="The Broad Institute Genomics Platform"/>
            <consortium name="The Broad Institute Genome Sequencing Center for Infectious Disease"/>
            <person name="Wu L."/>
            <person name="Ma J."/>
        </authorList>
    </citation>
    <scope>NUCLEOTIDE SEQUENCE [LARGE SCALE GENOMIC DNA]</scope>
    <source>
        <strain evidence="2">TBRC 1276</strain>
    </source>
</reference>
<organism evidence="1 2">
    <name type="scientific">Nonomuraea purpurea</name>
    <dbReference type="NCBI Taxonomy" id="1849276"/>
    <lineage>
        <taxon>Bacteria</taxon>
        <taxon>Bacillati</taxon>
        <taxon>Actinomycetota</taxon>
        <taxon>Actinomycetes</taxon>
        <taxon>Streptosporangiales</taxon>
        <taxon>Streptosporangiaceae</taxon>
        <taxon>Nonomuraea</taxon>
    </lineage>
</organism>
<keyword evidence="2" id="KW-1185">Reference proteome</keyword>
<evidence type="ECO:0000313" key="1">
    <source>
        <dbReference type="EMBL" id="MFC4009896.1"/>
    </source>
</evidence>
<comment type="caution">
    <text evidence="1">The sequence shown here is derived from an EMBL/GenBank/DDBJ whole genome shotgun (WGS) entry which is preliminary data.</text>
</comment>